<name>A0A4U7AUQ5_9PEZI</name>
<dbReference type="Proteomes" id="UP000308133">
    <property type="component" value="Unassembled WGS sequence"/>
</dbReference>
<comment type="caution">
    <text evidence="1">The sequence shown here is derived from an EMBL/GenBank/DDBJ whole genome shotgun (WGS) entry which is preliminary data.</text>
</comment>
<sequence>MTTTVILRIDLFRTCIPAISRVVKQLDSLGKPPQTICLRLVGIPTDGELVHGQLVHGECSRLDKISQHLRRMLKPFDVTVEDNRGREVDIRDTPFEHHDIPEMLCIFQEEVYNESPARSPKRSRTSD</sequence>
<organism evidence="1 2">
    <name type="scientific">Elsinoe australis</name>
    <dbReference type="NCBI Taxonomy" id="40998"/>
    <lineage>
        <taxon>Eukaryota</taxon>
        <taxon>Fungi</taxon>
        <taxon>Dikarya</taxon>
        <taxon>Ascomycota</taxon>
        <taxon>Pezizomycotina</taxon>
        <taxon>Dothideomycetes</taxon>
        <taxon>Dothideomycetidae</taxon>
        <taxon>Myriangiales</taxon>
        <taxon>Elsinoaceae</taxon>
        <taxon>Elsinoe</taxon>
    </lineage>
</organism>
<gene>
    <name evidence="1" type="ORF">C1H76_7437</name>
</gene>
<evidence type="ECO:0000313" key="2">
    <source>
        <dbReference type="Proteomes" id="UP000308133"/>
    </source>
</evidence>
<proteinExistence type="predicted"/>
<dbReference type="AlphaFoldDB" id="A0A4U7AUQ5"/>
<accession>A0A4U7AUQ5</accession>
<protein>
    <submittedName>
        <fullName evidence="1">Uncharacterized protein</fullName>
    </submittedName>
</protein>
<reference evidence="1 2" key="1">
    <citation type="submission" date="2018-02" db="EMBL/GenBank/DDBJ databases">
        <title>Draft genome sequences of Elsinoe sp., causing black scab on jojoba.</title>
        <authorList>
            <person name="Stodart B."/>
            <person name="Jeffress S."/>
            <person name="Ash G."/>
            <person name="Arun Chinnappa K."/>
        </authorList>
    </citation>
    <scope>NUCLEOTIDE SEQUENCE [LARGE SCALE GENOMIC DNA]</scope>
    <source>
        <strain evidence="1 2">Hillstone_2</strain>
    </source>
</reference>
<dbReference type="EMBL" id="PTQR01000090">
    <property type="protein sequence ID" value="TKX20361.1"/>
    <property type="molecule type" value="Genomic_DNA"/>
</dbReference>
<evidence type="ECO:0000313" key="1">
    <source>
        <dbReference type="EMBL" id="TKX20361.1"/>
    </source>
</evidence>